<reference evidence="1" key="1">
    <citation type="submission" date="2023-04" db="EMBL/GenBank/DDBJ databases">
        <title>Ambrosiozyma monospora NBRC 10751.</title>
        <authorList>
            <person name="Ichikawa N."/>
            <person name="Sato H."/>
            <person name="Tonouchi N."/>
        </authorList>
    </citation>
    <scope>NUCLEOTIDE SEQUENCE</scope>
    <source>
        <strain evidence="1">NBRC 10751</strain>
    </source>
</reference>
<protein>
    <submittedName>
        <fullName evidence="1">Unnamed protein product</fullName>
    </submittedName>
</protein>
<keyword evidence="2" id="KW-1185">Reference proteome</keyword>
<evidence type="ECO:0000313" key="2">
    <source>
        <dbReference type="Proteomes" id="UP001165064"/>
    </source>
</evidence>
<comment type="caution">
    <text evidence="1">The sequence shown here is derived from an EMBL/GenBank/DDBJ whole genome shotgun (WGS) entry which is preliminary data.</text>
</comment>
<sequence length="326" mass="36624">MASALTQTAPNDHESRPLSLLDLGEDIFSFHLIKHLKDEDVISLFLTCKQLYQSLNNSIVWQELLNNTFANHSQRYPIPLQLQMKWPSLYAMRKNAQLFTWGSNESSRLGTPYVPESNYEMVPGLRIPKRMKSAYQLKLNSNMDNKTTKFRGCFQSANGANGAGGCRDNQRGDIIDISGGGFSFQILASTGDLYYTGKSYMGTLDHAAPGPQKDEVVESINYQSRSSRMNAIPLQFQNLNTMNRVVTIGSDNANDGGAHFVEVSSGRSHFIALDENRQDVWTWDDKRQGKKGVMLNLINPVSRVSLINDQNRVCKIRAGWVCVWSC</sequence>
<evidence type="ECO:0000313" key="1">
    <source>
        <dbReference type="EMBL" id="GME82969.1"/>
    </source>
</evidence>
<dbReference type="Proteomes" id="UP001165064">
    <property type="component" value="Unassembled WGS sequence"/>
</dbReference>
<dbReference type="EMBL" id="BSXS01004426">
    <property type="protein sequence ID" value="GME82969.1"/>
    <property type="molecule type" value="Genomic_DNA"/>
</dbReference>
<accession>A0ACB5T793</accession>
<organism evidence="1 2">
    <name type="scientific">Ambrosiozyma monospora</name>
    <name type="common">Yeast</name>
    <name type="synonym">Endomycopsis monosporus</name>
    <dbReference type="NCBI Taxonomy" id="43982"/>
    <lineage>
        <taxon>Eukaryota</taxon>
        <taxon>Fungi</taxon>
        <taxon>Dikarya</taxon>
        <taxon>Ascomycota</taxon>
        <taxon>Saccharomycotina</taxon>
        <taxon>Pichiomycetes</taxon>
        <taxon>Pichiales</taxon>
        <taxon>Pichiaceae</taxon>
        <taxon>Ambrosiozyma</taxon>
    </lineage>
</organism>
<name>A0ACB5T793_AMBMO</name>
<proteinExistence type="predicted"/>
<gene>
    <name evidence="1" type="ORF">Amon02_000587000</name>
</gene>